<feature type="repeat" description="TPR" evidence="3">
    <location>
        <begin position="225"/>
        <end position="258"/>
    </location>
</feature>
<sequence length="323" mass="35976">MAMLTKNLTIVDDGGVYEISSNEEFRDLLESLETKYLENVETGRRVIGFLSLVDGASYTTANRNNNNTPIIISTDESSSDDQERSQDEEEYDDEEEDDDDELETQMAISEQDSDNLPKSRGKSGATAKNQVAIAKRNGVVPKAIVVRRASSCTTDVKRKARNSLGQKKQQHMERSLKKQLDIASKLVKSGNELAKQGKLVGAMNAYRKVLKIRLKVLGKHHPNVATAFSNLGSILYVQGKYEEATNMYGRALKIQLRIHTSSGSKCHPDVAQLCYNLGKSYQHQPTKEEDSRKAYEFALSIYLKTSGEDCGKVSEIRKSLTAL</sequence>
<dbReference type="PROSITE" id="PS50293">
    <property type="entry name" value="TPR_REGION"/>
    <property type="match status" value="1"/>
</dbReference>
<evidence type="ECO:0000313" key="5">
    <source>
        <dbReference type="EMBL" id="CAJ1931249.1"/>
    </source>
</evidence>
<dbReference type="EMBL" id="CAKOGP040000136">
    <property type="protein sequence ID" value="CAJ1931249.1"/>
    <property type="molecule type" value="Genomic_DNA"/>
</dbReference>
<dbReference type="Proteomes" id="UP001295423">
    <property type="component" value="Unassembled WGS sequence"/>
</dbReference>
<dbReference type="Pfam" id="PF13424">
    <property type="entry name" value="TPR_12"/>
    <property type="match status" value="1"/>
</dbReference>
<feature type="compositionally biased region" description="Polar residues" evidence="4">
    <location>
        <begin position="58"/>
        <end position="71"/>
    </location>
</feature>
<keyword evidence="6" id="KW-1185">Reference proteome</keyword>
<dbReference type="SMART" id="SM00028">
    <property type="entry name" value="TPR"/>
    <property type="match status" value="2"/>
</dbReference>
<organism evidence="5 6">
    <name type="scientific">Cylindrotheca closterium</name>
    <dbReference type="NCBI Taxonomy" id="2856"/>
    <lineage>
        <taxon>Eukaryota</taxon>
        <taxon>Sar</taxon>
        <taxon>Stramenopiles</taxon>
        <taxon>Ochrophyta</taxon>
        <taxon>Bacillariophyta</taxon>
        <taxon>Bacillariophyceae</taxon>
        <taxon>Bacillariophycidae</taxon>
        <taxon>Bacillariales</taxon>
        <taxon>Bacillariaceae</taxon>
        <taxon>Cylindrotheca</taxon>
    </lineage>
</organism>
<proteinExistence type="predicted"/>
<feature type="compositionally biased region" description="Polar residues" evidence="4">
    <location>
        <begin position="106"/>
        <end position="116"/>
    </location>
</feature>
<dbReference type="InterPro" id="IPR011990">
    <property type="entry name" value="TPR-like_helical_dom_sf"/>
</dbReference>
<evidence type="ECO:0000313" key="6">
    <source>
        <dbReference type="Proteomes" id="UP001295423"/>
    </source>
</evidence>
<dbReference type="SUPFAM" id="SSF48452">
    <property type="entry name" value="TPR-like"/>
    <property type="match status" value="1"/>
</dbReference>
<evidence type="ECO:0000256" key="1">
    <source>
        <dbReference type="ARBA" id="ARBA00022737"/>
    </source>
</evidence>
<evidence type="ECO:0000256" key="2">
    <source>
        <dbReference type="ARBA" id="ARBA00022803"/>
    </source>
</evidence>
<feature type="compositionally biased region" description="Acidic residues" evidence="4">
    <location>
        <begin position="86"/>
        <end position="103"/>
    </location>
</feature>
<gene>
    <name evidence="5" type="ORF">CYCCA115_LOCUS2303</name>
</gene>
<dbReference type="PROSITE" id="PS50005">
    <property type="entry name" value="TPR"/>
    <property type="match status" value="1"/>
</dbReference>
<evidence type="ECO:0008006" key="7">
    <source>
        <dbReference type="Google" id="ProtNLM"/>
    </source>
</evidence>
<dbReference type="PANTHER" id="PTHR45641">
    <property type="entry name" value="TETRATRICOPEPTIDE REPEAT PROTEIN (AFU_ORTHOLOGUE AFUA_6G03870)"/>
    <property type="match status" value="1"/>
</dbReference>
<reference evidence="5" key="1">
    <citation type="submission" date="2023-08" db="EMBL/GenBank/DDBJ databases">
        <authorList>
            <person name="Audoor S."/>
            <person name="Bilcke G."/>
        </authorList>
    </citation>
    <scope>NUCLEOTIDE SEQUENCE</scope>
</reference>
<comment type="caution">
    <text evidence="5">The sequence shown here is derived from an EMBL/GenBank/DDBJ whole genome shotgun (WGS) entry which is preliminary data.</text>
</comment>
<dbReference type="InterPro" id="IPR019734">
    <property type="entry name" value="TPR_rpt"/>
</dbReference>
<dbReference type="Gene3D" id="1.25.40.10">
    <property type="entry name" value="Tetratricopeptide repeat domain"/>
    <property type="match status" value="1"/>
</dbReference>
<evidence type="ECO:0000256" key="4">
    <source>
        <dbReference type="SAM" id="MobiDB-lite"/>
    </source>
</evidence>
<keyword evidence="2 3" id="KW-0802">TPR repeat</keyword>
<accession>A0AAD2CGD3</accession>
<protein>
    <recommendedName>
        <fullName evidence="7">Kinesin light chain</fullName>
    </recommendedName>
</protein>
<keyword evidence="1" id="KW-0677">Repeat</keyword>
<feature type="region of interest" description="Disordered" evidence="4">
    <location>
        <begin position="58"/>
        <end position="130"/>
    </location>
</feature>
<dbReference type="AlphaFoldDB" id="A0AAD2CGD3"/>
<evidence type="ECO:0000256" key="3">
    <source>
        <dbReference type="PROSITE-ProRule" id="PRU00339"/>
    </source>
</evidence>
<name>A0AAD2CGD3_9STRA</name>
<dbReference type="PANTHER" id="PTHR45641:SF1">
    <property type="entry name" value="AAA+ ATPASE DOMAIN-CONTAINING PROTEIN"/>
    <property type="match status" value="1"/>
</dbReference>